<name>A0A6L6YHH2_9BURK</name>
<feature type="transmembrane region" description="Helical" evidence="1">
    <location>
        <begin position="83"/>
        <end position="101"/>
    </location>
</feature>
<dbReference type="AlphaFoldDB" id="A0A6L6YHH2"/>
<dbReference type="PANTHER" id="PTHR34989">
    <property type="entry name" value="PROTEIN HDED"/>
    <property type="match status" value="1"/>
</dbReference>
<dbReference type="InterPro" id="IPR005325">
    <property type="entry name" value="DUF308_memb"/>
</dbReference>
<dbReference type="PANTHER" id="PTHR34989:SF1">
    <property type="entry name" value="PROTEIN HDED"/>
    <property type="match status" value="1"/>
</dbReference>
<dbReference type="Proteomes" id="UP000472580">
    <property type="component" value="Unassembled WGS sequence"/>
</dbReference>
<dbReference type="Pfam" id="PF03729">
    <property type="entry name" value="DUF308"/>
    <property type="match status" value="1"/>
</dbReference>
<feature type="transmembrane region" description="Helical" evidence="1">
    <location>
        <begin position="53"/>
        <end position="71"/>
    </location>
</feature>
<organism evidence="2 3">
    <name type="scientific">Parasutterella muris</name>
    <dbReference type="NCBI Taxonomy" id="2565572"/>
    <lineage>
        <taxon>Bacteria</taxon>
        <taxon>Pseudomonadati</taxon>
        <taxon>Pseudomonadota</taxon>
        <taxon>Betaproteobacteria</taxon>
        <taxon>Burkholderiales</taxon>
        <taxon>Sutterellaceae</taxon>
        <taxon>Parasutterella</taxon>
    </lineage>
</organism>
<evidence type="ECO:0000313" key="2">
    <source>
        <dbReference type="EMBL" id="MVX56282.1"/>
    </source>
</evidence>
<feature type="transmembrane region" description="Helical" evidence="1">
    <location>
        <begin position="26"/>
        <end position="47"/>
    </location>
</feature>
<feature type="transmembrane region" description="Helical" evidence="1">
    <location>
        <begin position="162"/>
        <end position="184"/>
    </location>
</feature>
<evidence type="ECO:0000313" key="3">
    <source>
        <dbReference type="Proteomes" id="UP000472580"/>
    </source>
</evidence>
<dbReference type="EMBL" id="WSRP01000008">
    <property type="protein sequence ID" value="MVX56282.1"/>
    <property type="molecule type" value="Genomic_DNA"/>
</dbReference>
<dbReference type="RefSeq" id="WP_160334718.1">
    <property type="nucleotide sequence ID" value="NZ_WSRP01000008.1"/>
</dbReference>
<gene>
    <name evidence="2" type="ORF">E5987_03555</name>
</gene>
<feature type="transmembrane region" description="Helical" evidence="1">
    <location>
        <begin position="107"/>
        <end position="127"/>
    </location>
</feature>
<keyword evidence="3" id="KW-1185">Reference proteome</keyword>
<sequence>MSDNNNINGRVKKDLVLPLKQHANGIIGWGIFSIVLGTIGLFAPIAFSIGVTIFIGAMLLVSGGTGLALFWKAEGWGARTAAIILALLTALTGLLLMFYPVAGTETLTLFLASYFIAVGLIKCWVAFRNTDAKGWGLMLFSAIVSLLLGVCLWWGWPQSSVWIFGIFVAIELIFDGWTGVMFGLEVKSIGNQSES</sequence>
<feature type="transmembrane region" description="Helical" evidence="1">
    <location>
        <begin position="134"/>
        <end position="156"/>
    </location>
</feature>
<keyword evidence="1" id="KW-1133">Transmembrane helix</keyword>
<dbReference type="GO" id="GO:0005886">
    <property type="term" value="C:plasma membrane"/>
    <property type="evidence" value="ECO:0007669"/>
    <property type="project" value="TreeGrafter"/>
</dbReference>
<evidence type="ECO:0000256" key="1">
    <source>
        <dbReference type="SAM" id="Phobius"/>
    </source>
</evidence>
<keyword evidence="1" id="KW-0472">Membrane</keyword>
<comment type="caution">
    <text evidence="2">The sequence shown here is derived from an EMBL/GenBank/DDBJ whole genome shotgun (WGS) entry which is preliminary data.</text>
</comment>
<evidence type="ECO:0008006" key="4">
    <source>
        <dbReference type="Google" id="ProtNLM"/>
    </source>
</evidence>
<dbReference type="OrthoDB" id="9815400at2"/>
<accession>A0A6L6YHH2</accession>
<protein>
    <recommendedName>
        <fullName evidence="4">HdeD family acid-resistance protein</fullName>
    </recommendedName>
</protein>
<proteinExistence type="predicted"/>
<reference evidence="2 3" key="1">
    <citation type="submission" date="2019-12" db="EMBL/GenBank/DDBJ databases">
        <title>Microbes associate with the intestines of laboratory mice.</title>
        <authorList>
            <person name="Navarre W."/>
            <person name="Wong E."/>
        </authorList>
    </citation>
    <scope>NUCLEOTIDE SEQUENCE [LARGE SCALE GENOMIC DNA]</scope>
    <source>
        <strain evidence="2 3">NM82_D38</strain>
    </source>
</reference>
<keyword evidence="1" id="KW-0812">Transmembrane</keyword>
<dbReference type="InterPro" id="IPR052712">
    <property type="entry name" value="Acid_resist_chaperone_HdeD"/>
</dbReference>